<accession>A0A1X7ARX7</accession>
<reference evidence="1 2" key="1">
    <citation type="submission" date="2017-03" db="EMBL/GenBank/DDBJ databases">
        <authorList>
            <person name="Afonso C.L."/>
            <person name="Miller P.J."/>
            <person name="Scott M.A."/>
            <person name="Spackman E."/>
            <person name="Goraichik I."/>
            <person name="Dimitrov K.M."/>
            <person name="Suarez D.L."/>
            <person name="Swayne D.E."/>
        </authorList>
    </citation>
    <scope>NUCLEOTIDE SEQUENCE [LARGE SCALE GENOMIC DNA]</scope>
    <source>
        <strain evidence="1">SB41UT1</strain>
    </source>
</reference>
<evidence type="ECO:0008006" key="3">
    <source>
        <dbReference type="Google" id="ProtNLM"/>
    </source>
</evidence>
<name>A0A1X7ARX7_9GAMM</name>
<dbReference type="Gene3D" id="2.60.120.10">
    <property type="entry name" value="Jelly Rolls"/>
    <property type="match status" value="1"/>
</dbReference>
<dbReference type="EMBL" id="FWPT01000019">
    <property type="protein sequence ID" value="SMA50892.1"/>
    <property type="molecule type" value="Genomic_DNA"/>
</dbReference>
<dbReference type="Proteomes" id="UP000196573">
    <property type="component" value="Unassembled WGS sequence"/>
</dbReference>
<evidence type="ECO:0000313" key="2">
    <source>
        <dbReference type="Proteomes" id="UP000196573"/>
    </source>
</evidence>
<organism evidence="1 2">
    <name type="scientific">Parendozoicomonas haliclonae</name>
    <dbReference type="NCBI Taxonomy" id="1960125"/>
    <lineage>
        <taxon>Bacteria</taxon>
        <taxon>Pseudomonadati</taxon>
        <taxon>Pseudomonadota</taxon>
        <taxon>Gammaproteobacteria</taxon>
        <taxon>Oceanospirillales</taxon>
        <taxon>Endozoicomonadaceae</taxon>
        <taxon>Parendozoicomonas</taxon>
    </lineage>
</organism>
<dbReference type="SUPFAM" id="SSF51182">
    <property type="entry name" value="RmlC-like cupins"/>
    <property type="match status" value="1"/>
</dbReference>
<evidence type="ECO:0000313" key="1">
    <source>
        <dbReference type="EMBL" id="SMA50892.1"/>
    </source>
</evidence>
<protein>
    <recommendedName>
        <fullName evidence="3">dTDP-4-dehydrorhamnose 3,5-epimerase</fullName>
    </recommendedName>
</protein>
<gene>
    <name evidence="1" type="ORF">EHSB41UT_04710</name>
</gene>
<dbReference type="InterPro" id="IPR011051">
    <property type="entry name" value="RmlC_Cupin_sf"/>
</dbReference>
<dbReference type="RefSeq" id="WP_207626747.1">
    <property type="nucleotide sequence ID" value="NZ_CBCSCN010000023.1"/>
</dbReference>
<sequence length="142" mass="15982">MDKGVTLFPGVIVTPLNKVHHSKGDIFHVLKRSESSYSDFGEAYFTSVYAGVTKGWKKHTRMRMNLVVPVGDVTFFIHCEKEGKTESITLGGKHYARLTIEPGYWVAFRGEEQAINLVLNIASLPHDPLEAESFELNRFPLS</sequence>
<dbReference type="AlphaFoldDB" id="A0A1X7ARX7"/>
<proteinExistence type="predicted"/>
<keyword evidence="2" id="KW-1185">Reference proteome</keyword>
<dbReference type="InterPro" id="IPR014710">
    <property type="entry name" value="RmlC-like_jellyroll"/>
</dbReference>